<feature type="chain" id="PRO_5021716924" evidence="1">
    <location>
        <begin position="36"/>
        <end position="190"/>
    </location>
</feature>
<accession>A0A540R6D2</accession>
<sequence length="190" mass="20471">MSSRFQSSSRLTIRAAVAAVLAAGMAAVSPTVASADEQLDREFQQELDAVTSGEVVLPYRSPTNSQRSWDTEKFLTPSDPAFWNQNVGGNRIVSPQGNDGLVCVHTRWVVGPCYQHGKKLEFVGQGWEGMYISPDLPVNAIRDATNFALSANGGGLVPVTTSSVNAIILSSILTQYPEQFPEVLSSLAQR</sequence>
<name>A0A540R6D2_9CORY</name>
<proteinExistence type="predicted"/>
<dbReference type="AlphaFoldDB" id="A0A540R6D2"/>
<evidence type="ECO:0000313" key="2">
    <source>
        <dbReference type="EMBL" id="TQE42984.1"/>
    </source>
</evidence>
<dbReference type="RefSeq" id="WP_070736269.1">
    <property type="nucleotide sequence ID" value="NZ_VHIR01000014.1"/>
</dbReference>
<protein>
    <submittedName>
        <fullName evidence="2">Uncharacterized protein</fullName>
    </submittedName>
</protein>
<dbReference type="Proteomes" id="UP000318080">
    <property type="component" value="Unassembled WGS sequence"/>
</dbReference>
<evidence type="ECO:0000256" key="1">
    <source>
        <dbReference type="SAM" id="SignalP"/>
    </source>
</evidence>
<gene>
    <name evidence="2" type="ORF">EJK80_09570</name>
</gene>
<keyword evidence="3" id="KW-1185">Reference proteome</keyword>
<evidence type="ECO:0000313" key="3">
    <source>
        <dbReference type="Proteomes" id="UP000318080"/>
    </source>
</evidence>
<keyword evidence="1" id="KW-0732">Signal</keyword>
<organism evidence="2 3">
    <name type="scientific">Corynebacterium phoceense</name>
    <dbReference type="NCBI Taxonomy" id="1686286"/>
    <lineage>
        <taxon>Bacteria</taxon>
        <taxon>Bacillati</taxon>
        <taxon>Actinomycetota</taxon>
        <taxon>Actinomycetes</taxon>
        <taxon>Mycobacteriales</taxon>
        <taxon>Corynebacteriaceae</taxon>
        <taxon>Corynebacterium</taxon>
    </lineage>
</organism>
<reference evidence="2 3" key="1">
    <citation type="submission" date="2019-06" db="EMBL/GenBank/DDBJ databases">
        <title>Draft genome of C. phoceense Strain 272.</title>
        <authorList>
            <person name="Pacheco L.G.C."/>
            <person name="Barberis C.M."/>
            <person name="Almuzara M.N."/>
            <person name="Traglia G.M."/>
            <person name="Santos C.S."/>
            <person name="Rocha D.J.P.G."/>
            <person name="Aguiar E.R.G.R."/>
            <person name="Vay C.A."/>
        </authorList>
    </citation>
    <scope>NUCLEOTIDE SEQUENCE [LARGE SCALE GENOMIC DNA]</scope>
    <source>
        <strain evidence="2 3">272</strain>
    </source>
</reference>
<feature type="signal peptide" evidence="1">
    <location>
        <begin position="1"/>
        <end position="35"/>
    </location>
</feature>
<comment type="caution">
    <text evidence="2">The sequence shown here is derived from an EMBL/GenBank/DDBJ whole genome shotgun (WGS) entry which is preliminary data.</text>
</comment>
<dbReference type="EMBL" id="VHIR01000014">
    <property type="protein sequence ID" value="TQE42984.1"/>
    <property type="molecule type" value="Genomic_DNA"/>
</dbReference>